<protein>
    <submittedName>
        <fullName evidence="10">Peptidase M48</fullName>
    </submittedName>
</protein>
<dbReference type="EMBL" id="QGTD01000013">
    <property type="protein sequence ID" value="PWU67771.1"/>
    <property type="molecule type" value="Genomic_DNA"/>
</dbReference>
<keyword evidence="5 6" id="KW-0482">Metalloprotease</keyword>
<dbReference type="Gene3D" id="3.30.2010.10">
    <property type="entry name" value="Metalloproteases ('zincins'), catalytic domain"/>
    <property type="match status" value="1"/>
</dbReference>
<keyword evidence="2" id="KW-0479">Metal-binding</keyword>
<accession>A0A317KWB1</accession>
<dbReference type="AlphaFoldDB" id="A0A317KWB1"/>
<evidence type="ECO:0000313" key="11">
    <source>
        <dbReference type="Proteomes" id="UP000245624"/>
    </source>
</evidence>
<keyword evidence="4 6" id="KW-0862">Zinc</keyword>
<gene>
    <name evidence="10" type="ORF">DLJ74_15060</name>
</gene>
<feature type="transmembrane region" description="Helical" evidence="7">
    <location>
        <begin position="296"/>
        <end position="316"/>
    </location>
</feature>
<dbReference type="PANTHER" id="PTHR10120">
    <property type="entry name" value="CAAX PRENYL PROTEASE 1"/>
    <property type="match status" value="1"/>
</dbReference>
<feature type="transmembrane region" description="Helical" evidence="7">
    <location>
        <begin position="35"/>
        <end position="55"/>
    </location>
</feature>
<dbReference type="RefSeq" id="WP_054860530.1">
    <property type="nucleotide sequence ID" value="NZ_JAJUIE010000018.1"/>
</dbReference>
<evidence type="ECO:0000259" key="9">
    <source>
        <dbReference type="Pfam" id="PF16491"/>
    </source>
</evidence>
<evidence type="ECO:0000256" key="7">
    <source>
        <dbReference type="SAM" id="Phobius"/>
    </source>
</evidence>
<evidence type="ECO:0000256" key="5">
    <source>
        <dbReference type="ARBA" id="ARBA00023049"/>
    </source>
</evidence>
<feature type="domain" description="Peptidase M48" evidence="8">
    <location>
        <begin position="178"/>
        <end position="378"/>
    </location>
</feature>
<feature type="transmembrane region" description="Helical" evidence="7">
    <location>
        <begin position="258"/>
        <end position="276"/>
    </location>
</feature>
<keyword evidence="1 6" id="KW-0645">Protease</keyword>
<feature type="transmembrane region" description="Helical" evidence="7">
    <location>
        <begin position="150"/>
        <end position="169"/>
    </location>
</feature>
<feature type="transmembrane region" description="Helical" evidence="7">
    <location>
        <begin position="75"/>
        <end position="99"/>
    </location>
</feature>
<comment type="cofactor">
    <cofactor evidence="6">
        <name>Zn(2+)</name>
        <dbReference type="ChEBI" id="CHEBI:29105"/>
    </cofactor>
    <text evidence="6">Binds 1 zinc ion per subunit.</text>
</comment>
<proteinExistence type="inferred from homology"/>
<keyword evidence="7" id="KW-1133">Transmembrane helix</keyword>
<keyword evidence="3 6" id="KW-0378">Hydrolase</keyword>
<evidence type="ECO:0000256" key="1">
    <source>
        <dbReference type="ARBA" id="ARBA00022670"/>
    </source>
</evidence>
<evidence type="ECO:0000256" key="4">
    <source>
        <dbReference type="ARBA" id="ARBA00022833"/>
    </source>
</evidence>
<dbReference type="Pfam" id="PF01435">
    <property type="entry name" value="Peptidase_M48"/>
    <property type="match status" value="1"/>
</dbReference>
<comment type="caution">
    <text evidence="10">The sequence shown here is derived from an EMBL/GenBank/DDBJ whole genome shotgun (WGS) entry which is preliminary data.</text>
</comment>
<evidence type="ECO:0000256" key="6">
    <source>
        <dbReference type="RuleBase" id="RU003983"/>
    </source>
</evidence>
<dbReference type="GO" id="GO:0006508">
    <property type="term" value="P:proteolysis"/>
    <property type="evidence" value="ECO:0007669"/>
    <property type="project" value="UniProtKB-KW"/>
</dbReference>
<feature type="domain" description="CAAX prenyl protease 1 N-terminal" evidence="9">
    <location>
        <begin position="30"/>
        <end position="174"/>
    </location>
</feature>
<evidence type="ECO:0000256" key="2">
    <source>
        <dbReference type="ARBA" id="ARBA00022723"/>
    </source>
</evidence>
<feature type="transmembrane region" description="Helical" evidence="7">
    <location>
        <begin position="119"/>
        <end position="138"/>
    </location>
</feature>
<feature type="transmembrane region" description="Helical" evidence="7">
    <location>
        <begin position="5"/>
        <end position="23"/>
    </location>
</feature>
<keyword evidence="7" id="KW-0812">Transmembrane</keyword>
<keyword evidence="7" id="KW-0472">Membrane</keyword>
<dbReference type="OrthoDB" id="9781930at2"/>
<name>A0A317KWB1_9BACI</name>
<dbReference type="InterPro" id="IPR001915">
    <property type="entry name" value="Peptidase_M48"/>
</dbReference>
<evidence type="ECO:0000313" key="10">
    <source>
        <dbReference type="EMBL" id="PWU67771.1"/>
    </source>
</evidence>
<reference evidence="10 11" key="1">
    <citation type="submission" date="2018-05" db="EMBL/GenBank/DDBJ databases">
        <title>Genomic analysis of Gracilibacillus dipsosauri DD1 reveals novel features of a salt-tolerant amylase.</title>
        <authorList>
            <person name="Deutch C.E."/>
            <person name="Yang S."/>
        </authorList>
    </citation>
    <scope>NUCLEOTIDE SEQUENCE [LARGE SCALE GENOMIC DNA]</scope>
    <source>
        <strain evidence="10 11">DD1</strain>
    </source>
</reference>
<sequence>MKKLIITYGLYVSVLFVYFFFYYPLESFGNSRYGALSHAFYFSMLPLQLLVPVLLLKRKASYQWMERYSLLLRTFFLAAVIMLIDFLIHLPFRVLWYMISRNEGTRTQLFWPWLLERLISSFITLLVLVIIFYIASIIMKQWPKIWGFMLWLWLIPAVIFMVFIQPVLIDPLFDDFSPLEQGNLRNEIVELTGNAGLNDVDLLVVHKSEKVSTYNAYVTGIFDNARIVIWDTMLKGMESAEILFIMAHEIAHYLYNHVYIGTGLYLLLGLVLLLFLQKFSTRWTKQQQTPSLTVLLKLFLTVNIVLIITEPLSLFISRHMEQAADQYAIEHTEDLNPALASYYQLAEQSKTDISPATWIKLLRSSHPSIADRIVRIEQEMIKRETNP</sequence>
<dbReference type="GO" id="GO:0004222">
    <property type="term" value="F:metalloendopeptidase activity"/>
    <property type="evidence" value="ECO:0007669"/>
    <property type="project" value="InterPro"/>
</dbReference>
<organism evidence="10 11">
    <name type="scientific">Gracilibacillus dipsosauri</name>
    <dbReference type="NCBI Taxonomy" id="178340"/>
    <lineage>
        <taxon>Bacteria</taxon>
        <taxon>Bacillati</taxon>
        <taxon>Bacillota</taxon>
        <taxon>Bacilli</taxon>
        <taxon>Bacillales</taxon>
        <taxon>Bacillaceae</taxon>
        <taxon>Gracilibacillus</taxon>
    </lineage>
</organism>
<keyword evidence="11" id="KW-1185">Reference proteome</keyword>
<evidence type="ECO:0000259" key="8">
    <source>
        <dbReference type="Pfam" id="PF01435"/>
    </source>
</evidence>
<dbReference type="Proteomes" id="UP000245624">
    <property type="component" value="Unassembled WGS sequence"/>
</dbReference>
<dbReference type="GO" id="GO:0046872">
    <property type="term" value="F:metal ion binding"/>
    <property type="evidence" value="ECO:0007669"/>
    <property type="project" value="UniProtKB-KW"/>
</dbReference>
<evidence type="ECO:0000256" key="3">
    <source>
        <dbReference type="ARBA" id="ARBA00022801"/>
    </source>
</evidence>
<dbReference type="Pfam" id="PF16491">
    <property type="entry name" value="Peptidase_M48_N"/>
    <property type="match status" value="1"/>
</dbReference>
<dbReference type="InterPro" id="IPR032456">
    <property type="entry name" value="Peptidase_M48_N"/>
</dbReference>
<comment type="similarity">
    <text evidence="6">Belongs to the peptidase M48 family.</text>
</comment>